<organism evidence="1 2">
    <name type="scientific">Aliarcobacter cryaerophilus</name>
    <dbReference type="NCBI Taxonomy" id="28198"/>
    <lineage>
        <taxon>Bacteria</taxon>
        <taxon>Pseudomonadati</taxon>
        <taxon>Campylobacterota</taxon>
        <taxon>Epsilonproteobacteria</taxon>
        <taxon>Campylobacterales</taxon>
        <taxon>Arcobacteraceae</taxon>
        <taxon>Aliarcobacter</taxon>
    </lineage>
</organism>
<protein>
    <recommendedName>
        <fullName evidence="3">FAD/FMN-containing dehydrogenase</fullName>
    </recommendedName>
</protein>
<gene>
    <name evidence="1" type="ORF">NGX11_02580</name>
</gene>
<accession>A0AA46NPB5</accession>
<dbReference type="AlphaFoldDB" id="A0AA46NPB5"/>
<proteinExistence type="predicted"/>
<dbReference type="RefSeq" id="WP_066404244.1">
    <property type="nucleotide sequence ID" value="NZ_CP099556.1"/>
</dbReference>
<dbReference type="Proteomes" id="UP001164100">
    <property type="component" value="Chromosome"/>
</dbReference>
<reference evidence="1" key="1">
    <citation type="journal article" date="2022" name="Front. Microbiol.">
        <title>Species classification and novel plasmid identifications in Arcobacter cryaerophilus and Arcobacter cryaerophilus-like organisms.</title>
        <authorList>
            <person name="Zhou G."/>
            <person name="Wang M."/>
            <person name="Wang H."/>
            <person name="Chen X."/>
            <person name="Gu Y."/>
            <person name="Shao Z."/>
            <person name="Zhang J."/>
            <person name="Zhang M."/>
        </authorList>
    </citation>
    <scope>NUCLEOTIDE SEQUENCE</scope>
    <source>
        <strain evidence="1">ICDCAC48</strain>
    </source>
</reference>
<dbReference type="EMBL" id="CP099556">
    <property type="protein sequence ID" value="UYF43829.1"/>
    <property type="molecule type" value="Genomic_DNA"/>
</dbReference>
<name>A0AA46NPB5_9BACT</name>
<evidence type="ECO:0000313" key="1">
    <source>
        <dbReference type="EMBL" id="UYF43829.1"/>
    </source>
</evidence>
<sequence>MLKIFILLVIATNFIFAGNLKVGDKLNNFSLTDQFDGIHTITNNIETIIITFQKETLMMVNDFLSSKSSIFLEEHHAILINNISSTPTIITKMFIIPKLRDYKYSILLIYDENNRKFAKQNDKITTYSLENGVVKDIKFLSSTNELSKLLK</sequence>
<evidence type="ECO:0000313" key="2">
    <source>
        <dbReference type="Proteomes" id="UP001164100"/>
    </source>
</evidence>
<evidence type="ECO:0008006" key="3">
    <source>
        <dbReference type="Google" id="ProtNLM"/>
    </source>
</evidence>